<dbReference type="CDD" id="cd01994">
    <property type="entry name" value="AANH_PF0828-like"/>
    <property type="match status" value="1"/>
</dbReference>
<dbReference type="Gene3D" id="3.40.50.620">
    <property type="entry name" value="HUPs"/>
    <property type="match status" value="1"/>
</dbReference>
<keyword evidence="2" id="KW-0067">ATP-binding</keyword>
<dbReference type="NCBIfam" id="TIGR00290">
    <property type="entry name" value="MJ0570_dom"/>
    <property type="match status" value="1"/>
</dbReference>
<sequence>MKKRIVISYSGGKDSTLALNRLIRSNEWEIDSLLTTIIEDSRRTSAHGVRESLLEEQALSLGIPLRKVYIPAICSNEVYENIMKKSIDKIVQDGVNYMMFGDIHLQDVKEYREKILINTPINAIFPIWGEDPNDLIHEFLQSGFKTVVTCIDSAKLDASFIGRVIDDSFLNELPNNVDVCGEYGEFHTFVFDGPLFKKPIDFVVSTEITVTKDKYTNEDRYYHKDLISIT</sequence>
<keyword evidence="3" id="KW-1185">Reference proteome</keyword>
<dbReference type="Gene3D" id="3.90.1490.10">
    <property type="entry name" value="putative n-type atp pyrophosphatase, domain 2"/>
    <property type="match status" value="1"/>
</dbReference>
<dbReference type="InterPro" id="IPR002761">
    <property type="entry name" value="Diphthami_syn_dom"/>
</dbReference>
<dbReference type="Proteomes" id="UP000199087">
    <property type="component" value="Unassembled WGS sequence"/>
</dbReference>
<dbReference type="SUPFAM" id="SSF52402">
    <property type="entry name" value="Adenine nucleotide alpha hydrolases-like"/>
    <property type="match status" value="1"/>
</dbReference>
<dbReference type="GO" id="GO:0005524">
    <property type="term" value="F:ATP binding"/>
    <property type="evidence" value="ECO:0007669"/>
    <property type="project" value="UniProtKB-KW"/>
</dbReference>
<name>A0A0U1NSE1_9BACI</name>
<reference evidence="3" key="1">
    <citation type="submission" date="2015-05" db="EMBL/GenBank/DDBJ databases">
        <authorList>
            <person name="Urmite Genomes"/>
        </authorList>
    </citation>
    <scope>NUCLEOTIDE SEQUENCE [LARGE SCALE GENOMIC DNA]</scope>
    <source>
        <strain evidence="3">LF1</strain>
    </source>
</reference>
<dbReference type="OrthoDB" id="3572539at2"/>
<evidence type="ECO:0000313" key="3">
    <source>
        <dbReference type="Proteomes" id="UP000199087"/>
    </source>
</evidence>
<dbReference type="InterPro" id="IPR014729">
    <property type="entry name" value="Rossmann-like_a/b/a_fold"/>
</dbReference>
<dbReference type="Pfam" id="PF01902">
    <property type="entry name" value="Diphthami_syn_2"/>
    <property type="match status" value="1"/>
</dbReference>
<gene>
    <name evidence="2" type="ORF">BN000_00862</name>
</gene>
<dbReference type="STRING" id="1499688.BN000_00862"/>
<accession>A0A0U1NSE1</accession>
<proteinExistence type="predicted"/>
<dbReference type="AlphaFoldDB" id="A0A0U1NSE1"/>
<evidence type="ECO:0000313" key="2">
    <source>
        <dbReference type="EMBL" id="CRK80971.1"/>
    </source>
</evidence>
<dbReference type="RefSeq" id="WP_090631318.1">
    <property type="nucleotide sequence ID" value="NZ_CVRB01000001.1"/>
</dbReference>
<keyword evidence="2" id="KW-0547">Nucleotide-binding</keyword>
<organism evidence="2 3">
    <name type="scientific">Neobacillus massiliamazoniensis</name>
    <dbReference type="NCBI Taxonomy" id="1499688"/>
    <lineage>
        <taxon>Bacteria</taxon>
        <taxon>Bacillati</taxon>
        <taxon>Bacillota</taxon>
        <taxon>Bacilli</taxon>
        <taxon>Bacillales</taxon>
        <taxon>Bacillaceae</taxon>
        <taxon>Neobacillus</taxon>
    </lineage>
</organism>
<evidence type="ECO:0000259" key="1">
    <source>
        <dbReference type="Pfam" id="PF01902"/>
    </source>
</evidence>
<protein>
    <submittedName>
        <fullName evidence="2">ATP-binding region</fullName>
    </submittedName>
</protein>
<feature type="domain" description="Diphthamide synthase" evidence="1">
    <location>
        <begin position="4"/>
        <end position="209"/>
    </location>
</feature>
<dbReference type="EMBL" id="CVRB01000001">
    <property type="protein sequence ID" value="CRK80971.1"/>
    <property type="molecule type" value="Genomic_DNA"/>
</dbReference>